<keyword evidence="4" id="KW-0560">Oxidoreductase</keyword>
<dbReference type="Proteomes" id="UP001165060">
    <property type="component" value="Unassembled WGS sequence"/>
</dbReference>
<feature type="region of interest" description="Disordered" evidence="5">
    <location>
        <begin position="345"/>
        <end position="379"/>
    </location>
</feature>
<dbReference type="InterPro" id="IPR023753">
    <property type="entry name" value="FAD/NAD-binding_dom"/>
</dbReference>
<dbReference type="InterPro" id="IPR036188">
    <property type="entry name" value="FAD/NAD-bd_sf"/>
</dbReference>
<dbReference type="PRINTS" id="PR00368">
    <property type="entry name" value="FADPNR"/>
</dbReference>
<feature type="region of interest" description="Disordered" evidence="5">
    <location>
        <begin position="1087"/>
        <end position="1110"/>
    </location>
</feature>
<proteinExistence type="inferred from homology"/>
<keyword evidence="8" id="KW-1185">Reference proteome</keyword>
<comment type="caution">
    <text evidence="7">The sequence shown here is derived from an EMBL/GenBank/DDBJ whole genome shotgun (WGS) entry which is preliminary data.</text>
</comment>
<evidence type="ECO:0000256" key="4">
    <source>
        <dbReference type="ARBA" id="ARBA00023002"/>
    </source>
</evidence>
<feature type="domain" description="FAD/NAD(P)-binding" evidence="6">
    <location>
        <begin position="625"/>
        <end position="917"/>
    </location>
</feature>
<organism evidence="7 8">
    <name type="scientific">Tetraparma gracilis</name>
    <dbReference type="NCBI Taxonomy" id="2962635"/>
    <lineage>
        <taxon>Eukaryota</taxon>
        <taxon>Sar</taxon>
        <taxon>Stramenopiles</taxon>
        <taxon>Ochrophyta</taxon>
        <taxon>Bolidophyceae</taxon>
        <taxon>Parmales</taxon>
        <taxon>Triparmaceae</taxon>
        <taxon>Tetraparma</taxon>
    </lineage>
</organism>
<dbReference type="PANTHER" id="PTHR43735:SF3">
    <property type="entry name" value="FERROPTOSIS SUPPRESSOR PROTEIN 1"/>
    <property type="match status" value="1"/>
</dbReference>
<evidence type="ECO:0000313" key="7">
    <source>
        <dbReference type="EMBL" id="GMI19321.1"/>
    </source>
</evidence>
<dbReference type="PANTHER" id="PTHR43735">
    <property type="entry name" value="APOPTOSIS-INDUCING FACTOR 1"/>
    <property type="match status" value="1"/>
</dbReference>
<dbReference type="Pfam" id="PF07992">
    <property type="entry name" value="Pyr_redox_2"/>
    <property type="match status" value="1"/>
</dbReference>
<sequence>MVLSLVADIIPAIEMLARTIACHVEASRSLPAECQRAADSAHAVSEMVTGLPADSTSRATVERLQKLLEQISASVHSIAAAQSADTAQEQGLLLRTMRRLSVGGKQVLNAVSQVASLNSLLRQVDAELLRLTQALAIARAKRRPASLIDAPYGRDLWDEHFGDDAAVPWALFEGALRRHLMKSGSTVDPCALDLVKCALCGTGESVSVYRFSEVFSPNLGADLASSLKILSSRSAAAELMVHIVVRVKPELRVDADADPGFVLVRATDSLAVLRTAIREAHGGDEEGIGFLSEDRFTFLLRDGKVRVRRKDEASLSGADTLTDTSVVEEAPKKKAGKVAKLEVEAGGGEAGGGEAGGGEAGGGEAGGGEAGGGEAGGEQLKLPPLALASVVQEAPTDYTAEVLPTPRDVPPLPEAEDAEDALTTPAGALRTAAFLKTVLRSIPDDVPLNDLQAILAAALRGDPVRTAGLSAATANAVADRALASALAARAAGLTVESILADDKLWLDLRAIASNVVHEEDIKLVREAVLAKKELAATLETAVADARSRVLRVTGAAPGPVPDMKALLESAMGLAAPTDAAVQAKIAGIMENLRQPMACLKGEMLNAGSIVSRKLQHDVKKDKRLHVVVVGGGPAGATAAYMLSRPDSLCRVTLVDIKEYFENTPFVLRCAVDPKLFEKAHCPHRAYLDEAKGHRLLVGACRAVHRTHVVVGDGGERVPFDALVYCAGSSYPSDIKCEAPSVDYRRRQFEGELERLQATPPAFVIAGCGSVGVEQAFELKDKFPDAPVHVYQRNPTRILKACPPEVQAPVMQRMKERGIELHLGEALLWENDAIVEGRGGYLTSTGNTVPLVDGDGRKLQVTWCTGYSANTAPFTDGSCEDALDDMGFVLADEWQRISGFERYNMFVAGDCCCRQRFEAGERTGTQAVKLAGMAASNIARIAYQRAVRRNLEGHRGSWVARSDKGGQWNAWTPRTDLPVIGSNIISLGSMGQVNVFHKSLAGFIAYMPTPEAAYSESEESGYLTSCEPEAEGVGWKMGMLEGWITPWLNGEKKLDYAEGKTMDDLNLVRDYDYYGGEWKEVAEGEVVRGIQSPPPSPTHGPTVVLKKKKKR</sequence>
<comment type="similarity">
    <text evidence="1">Belongs to the FAD-dependent oxidoreductase family.</text>
</comment>
<dbReference type="EMBL" id="BRYB01005012">
    <property type="protein sequence ID" value="GMI19321.1"/>
    <property type="molecule type" value="Genomic_DNA"/>
</dbReference>
<dbReference type="SUPFAM" id="SSF51905">
    <property type="entry name" value="FAD/NAD(P)-binding domain"/>
    <property type="match status" value="1"/>
</dbReference>
<name>A0ABQ6M4L7_9STRA</name>
<reference evidence="7 8" key="1">
    <citation type="journal article" date="2023" name="Commun. Biol.">
        <title>Genome analysis of Parmales, the sister group of diatoms, reveals the evolutionary specialization of diatoms from phago-mixotrophs to photoautotrophs.</title>
        <authorList>
            <person name="Ban H."/>
            <person name="Sato S."/>
            <person name="Yoshikawa S."/>
            <person name="Yamada K."/>
            <person name="Nakamura Y."/>
            <person name="Ichinomiya M."/>
            <person name="Sato N."/>
            <person name="Blanc-Mathieu R."/>
            <person name="Endo H."/>
            <person name="Kuwata A."/>
            <person name="Ogata H."/>
        </authorList>
    </citation>
    <scope>NUCLEOTIDE SEQUENCE [LARGE SCALE GENOMIC DNA]</scope>
</reference>
<evidence type="ECO:0000259" key="6">
    <source>
        <dbReference type="Pfam" id="PF07992"/>
    </source>
</evidence>
<protein>
    <recommendedName>
        <fullName evidence="6">FAD/NAD(P)-binding domain-containing protein</fullName>
    </recommendedName>
</protein>
<keyword evidence="2" id="KW-0285">Flavoprotein</keyword>
<evidence type="ECO:0000313" key="8">
    <source>
        <dbReference type="Proteomes" id="UP001165060"/>
    </source>
</evidence>
<keyword evidence="3" id="KW-0274">FAD</keyword>
<evidence type="ECO:0000256" key="2">
    <source>
        <dbReference type="ARBA" id="ARBA00022630"/>
    </source>
</evidence>
<evidence type="ECO:0000256" key="1">
    <source>
        <dbReference type="ARBA" id="ARBA00006442"/>
    </source>
</evidence>
<gene>
    <name evidence="7" type="ORF">TeGR_g4590</name>
</gene>
<accession>A0ABQ6M4L7</accession>
<dbReference type="Gene3D" id="3.50.50.100">
    <property type="match status" value="1"/>
</dbReference>
<feature type="compositionally biased region" description="Gly residues" evidence="5">
    <location>
        <begin position="345"/>
        <end position="376"/>
    </location>
</feature>
<evidence type="ECO:0000256" key="5">
    <source>
        <dbReference type="SAM" id="MobiDB-lite"/>
    </source>
</evidence>
<evidence type="ECO:0000256" key="3">
    <source>
        <dbReference type="ARBA" id="ARBA00022827"/>
    </source>
</evidence>